<dbReference type="NCBIfam" id="TIGR03223">
    <property type="entry name" value="Phn_opern_protn"/>
    <property type="match status" value="1"/>
</dbReference>
<dbReference type="STRING" id="1122214.Mame_01064"/>
<dbReference type="AlphaFoldDB" id="A0A1U9YYB8"/>
<name>A0A1U9YYB8_9HYPH</name>
<protein>
    <submittedName>
        <fullName evidence="2">Putative phosphonate metabolism protein</fullName>
    </submittedName>
</protein>
<dbReference type="Gene3D" id="3.90.1140.10">
    <property type="entry name" value="Cyclic phosphodiesterase"/>
    <property type="match status" value="1"/>
</dbReference>
<evidence type="ECO:0000313" key="3">
    <source>
        <dbReference type="Proteomes" id="UP000191135"/>
    </source>
</evidence>
<dbReference type="InterPro" id="IPR009389">
    <property type="entry name" value="DUF1045"/>
</dbReference>
<dbReference type="eggNOG" id="COG3709">
    <property type="taxonomic scope" value="Bacteria"/>
</dbReference>
<sequence length="296" mass="32657">MTACRSTADGTNGSGRALKKTGRLAKTDESLHFPHPPFISGKENDLRYAIYFTPAIDHPLTIAASRWLGYDAFAGEERPFPDSIALAAGRMSAVTAAAARYGFHATLKAPFRLADNATPAALEAAFDVFCRKHSPFDTPELKLGKLGKFHALVPAGESQMLQDFAADVVRYFEPMRAPLANEEIARRKPEELSEAERDNLERWGYPYVFDDFRFHMTLTGPVTGTDMHVIETAIEDYFAPFVGKPLEISGIALFMEERRGAPFVIRRWQPLTGGQTTLFGTEETGTSETGAGETEE</sequence>
<evidence type="ECO:0000256" key="1">
    <source>
        <dbReference type="SAM" id="MobiDB-lite"/>
    </source>
</evidence>
<dbReference type="Proteomes" id="UP000191135">
    <property type="component" value="Chromosome"/>
</dbReference>
<gene>
    <name evidence="2" type="ORF">Mame_01064</name>
</gene>
<reference evidence="2 3" key="1">
    <citation type="submission" date="2017-03" db="EMBL/GenBank/DDBJ databases">
        <title>Foreign affairs: Plasmid Transfer between Roseobacters and Rhizobia.</title>
        <authorList>
            <person name="Bartling P."/>
            <person name="Bunk B."/>
            <person name="Overmann J."/>
            <person name="Brinkmann H."/>
            <person name="Petersen J."/>
        </authorList>
    </citation>
    <scope>NUCLEOTIDE SEQUENCE [LARGE SCALE GENOMIC DNA]</scope>
    <source>
        <strain evidence="2 3">MACL11</strain>
    </source>
</reference>
<evidence type="ECO:0000313" key="2">
    <source>
        <dbReference type="EMBL" id="AQZ50435.1"/>
    </source>
</evidence>
<dbReference type="KEGG" id="mmed:Mame_01064"/>
<organism evidence="2 3">
    <name type="scientific">Martelella mediterranea DSM 17316</name>
    <dbReference type="NCBI Taxonomy" id="1122214"/>
    <lineage>
        <taxon>Bacteria</taxon>
        <taxon>Pseudomonadati</taxon>
        <taxon>Pseudomonadota</taxon>
        <taxon>Alphaproteobacteria</taxon>
        <taxon>Hyphomicrobiales</taxon>
        <taxon>Aurantimonadaceae</taxon>
        <taxon>Martelella</taxon>
    </lineage>
</organism>
<dbReference type="EMBL" id="CP020330">
    <property type="protein sequence ID" value="AQZ50435.1"/>
    <property type="molecule type" value="Genomic_DNA"/>
</dbReference>
<accession>A0A1U9YYB8</accession>
<proteinExistence type="predicted"/>
<feature type="region of interest" description="Disordered" evidence="1">
    <location>
        <begin position="275"/>
        <end position="296"/>
    </location>
</feature>
<keyword evidence="3" id="KW-1185">Reference proteome</keyword>
<dbReference type="Pfam" id="PF06299">
    <property type="entry name" value="DUF1045"/>
    <property type="match status" value="1"/>
</dbReference>